<evidence type="ECO:0000256" key="5">
    <source>
        <dbReference type="ARBA" id="ARBA00023136"/>
    </source>
</evidence>
<dbReference type="GO" id="GO:0005886">
    <property type="term" value="C:plasma membrane"/>
    <property type="evidence" value="ECO:0007669"/>
    <property type="project" value="UniProtKB-SubCell"/>
</dbReference>
<gene>
    <name evidence="8" type="ORF">HNR12_003866</name>
</gene>
<keyword evidence="9" id="KW-1185">Reference proteome</keyword>
<dbReference type="PANTHER" id="PTHR43124:SF3">
    <property type="entry name" value="CHLORAMPHENICOL EFFLUX PUMP RV0191"/>
    <property type="match status" value="1"/>
</dbReference>
<evidence type="ECO:0000259" key="7">
    <source>
        <dbReference type="PROSITE" id="PS50850"/>
    </source>
</evidence>
<dbReference type="CDD" id="cd17324">
    <property type="entry name" value="MFS_NepI_like"/>
    <property type="match status" value="1"/>
</dbReference>
<dbReference type="AlphaFoldDB" id="A0A853BPK3"/>
<reference evidence="8 9" key="1">
    <citation type="submission" date="2020-07" db="EMBL/GenBank/DDBJ databases">
        <title>Sequencing the genomes of 1000 actinobacteria strains.</title>
        <authorList>
            <person name="Klenk H.-P."/>
        </authorList>
    </citation>
    <scope>NUCLEOTIDE SEQUENCE [LARGE SCALE GENOMIC DNA]</scope>
    <source>
        <strain evidence="8 9">DSM 45927</strain>
    </source>
</reference>
<dbReference type="Pfam" id="PF07690">
    <property type="entry name" value="MFS_1"/>
    <property type="match status" value="1"/>
</dbReference>
<dbReference type="InterPro" id="IPR050189">
    <property type="entry name" value="MFS_Efflux_Transporters"/>
</dbReference>
<protein>
    <submittedName>
        <fullName evidence="8">DHA1 family inner membrane transport protein</fullName>
    </submittedName>
</protein>
<dbReference type="GO" id="GO:0022857">
    <property type="term" value="F:transmembrane transporter activity"/>
    <property type="evidence" value="ECO:0007669"/>
    <property type="project" value="InterPro"/>
</dbReference>
<feature type="transmembrane region" description="Helical" evidence="6">
    <location>
        <begin position="197"/>
        <end position="214"/>
    </location>
</feature>
<feature type="transmembrane region" description="Helical" evidence="6">
    <location>
        <begin position="289"/>
        <end position="308"/>
    </location>
</feature>
<comment type="subcellular location">
    <subcellularLocation>
        <location evidence="1">Cell membrane</location>
        <topology evidence="1">Multi-pass membrane protein</topology>
    </subcellularLocation>
</comment>
<accession>A0A853BPK3</accession>
<dbReference type="InterPro" id="IPR020846">
    <property type="entry name" value="MFS_dom"/>
</dbReference>
<feature type="transmembrane region" description="Helical" evidence="6">
    <location>
        <begin position="261"/>
        <end position="283"/>
    </location>
</feature>
<evidence type="ECO:0000313" key="9">
    <source>
        <dbReference type="Proteomes" id="UP000575985"/>
    </source>
</evidence>
<feature type="transmembrane region" description="Helical" evidence="6">
    <location>
        <begin position="220"/>
        <end position="240"/>
    </location>
</feature>
<dbReference type="SUPFAM" id="SSF103473">
    <property type="entry name" value="MFS general substrate transporter"/>
    <property type="match status" value="1"/>
</dbReference>
<evidence type="ECO:0000256" key="2">
    <source>
        <dbReference type="ARBA" id="ARBA00022475"/>
    </source>
</evidence>
<evidence type="ECO:0000256" key="6">
    <source>
        <dbReference type="SAM" id="Phobius"/>
    </source>
</evidence>
<dbReference type="PROSITE" id="PS50850">
    <property type="entry name" value="MFS"/>
    <property type="match status" value="1"/>
</dbReference>
<evidence type="ECO:0000313" key="8">
    <source>
        <dbReference type="EMBL" id="NYI97589.1"/>
    </source>
</evidence>
<name>A0A853BPK3_9ACTN</name>
<feature type="transmembrane region" description="Helical" evidence="6">
    <location>
        <begin position="130"/>
        <end position="155"/>
    </location>
</feature>
<keyword evidence="2" id="KW-1003">Cell membrane</keyword>
<feature type="transmembrane region" description="Helical" evidence="6">
    <location>
        <begin position="59"/>
        <end position="81"/>
    </location>
</feature>
<evidence type="ECO:0000256" key="4">
    <source>
        <dbReference type="ARBA" id="ARBA00022989"/>
    </source>
</evidence>
<proteinExistence type="predicted"/>
<sequence length="326" mass="32378">MLAALMVLFVAGNLVTALAPTFGAVLAGRVIASFTHGAFFGIGAVVAAGLVAPARRAGAIAFMFTGLTVANVVGVPAGTLLGEALSWRATFAVIALVGVVGLIGVLALVKRGERPAGARVRPEFAALADPQVLLAMGMTVLGFGGVFVSVTYLAPMMVEVAGFSESAVTWVLVLFGLGMVVGNAAGGRIADRAPMPLLLGALVALAATLLAFTWGAHSQAASLVLVFLVGAFGFATVPPLQMRVMDKAAHAPTLASALNIGFFNLGNALGAWLGGAAIAGGLGLTAPNWIGALLPLGALVLAVAAAALDRRAGAAPAAPAVAAVRE</sequence>
<dbReference type="EMBL" id="JACCFO010000001">
    <property type="protein sequence ID" value="NYI97589.1"/>
    <property type="molecule type" value="Genomic_DNA"/>
</dbReference>
<keyword evidence="4 6" id="KW-1133">Transmembrane helix</keyword>
<dbReference type="Gene3D" id="1.20.1250.20">
    <property type="entry name" value="MFS general substrate transporter like domains"/>
    <property type="match status" value="2"/>
</dbReference>
<dbReference type="InterPro" id="IPR011701">
    <property type="entry name" value="MFS"/>
</dbReference>
<organism evidence="8 9">
    <name type="scientific">Streptomonospora nanhaiensis</name>
    <dbReference type="NCBI Taxonomy" id="1323731"/>
    <lineage>
        <taxon>Bacteria</taxon>
        <taxon>Bacillati</taxon>
        <taxon>Actinomycetota</taxon>
        <taxon>Actinomycetes</taxon>
        <taxon>Streptosporangiales</taxon>
        <taxon>Nocardiopsidaceae</taxon>
        <taxon>Streptomonospora</taxon>
    </lineage>
</organism>
<dbReference type="Proteomes" id="UP000575985">
    <property type="component" value="Unassembled WGS sequence"/>
</dbReference>
<keyword evidence="5 6" id="KW-0472">Membrane</keyword>
<feature type="transmembrane region" description="Helical" evidence="6">
    <location>
        <begin position="167"/>
        <end position="185"/>
    </location>
</feature>
<dbReference type="PANTHER" id="PTHR43124">
    <property type="entry name" value="PURINE EFFLUX PUMP PBUE"/>
    <property type="match status" value="1"/>
</dbReference>
<dbReference type="InterPro" id="IPR036259">
    <property type="entry name" value="MFS_trans_sf"/>
</dbReference>
<feature type="transmembrane region" description="Helical" evidence="6">
    <location>
        <begin position="87"/>
        <end position="109"/>
    </location>
</feature>
<comment type="caution">
    <text evidence="8">The sequence shown here is derived from an EMBL/GenBank/DDBJ whole genome shotgun (WGS) entry which is preliminary data.</text>
</comment>
<evidence type="ECO:0000256" key="3">
    <source>
        <dbReference type="ARBA" id="ARBA00022692"/>
    </source>
</evidence>
<feature type="transmembrane region" description="Helical" evidence="6">
    <location>
        <begin position="27"/>
        <end position="52"/>
    </location>
</feature>
<feature type="domain" description="Major facilitator superfamily (MFS) profile" evidence="7">
    <location>
        <begin position="1"/>
        <end position="310"/>
    </location>
</feature>
<keyword evidence="3 6" id="KW-0812">Transmembrane</keyword>
<evidence type="ECO:0000256" key="1">
    <source>
        <dbReference type="ARBA" id="ARBA00004651"/>
    </source>
</evidence>